<keyword evidence="6" id="KW-0413">Isomerase</keyword>
<feature type="domain" description="Helicase ATP-binding" evidence="10">
    <location>
        <begin position="181"/>
        <end position="328"/>
    </location>
</feature>
<evidence type="ECO:0000256" key="3">
    <source>
        <dbReference type="ARBA" id="ARBA00022801"/>
    </source>
</evidence>
<evidence type="ECO:0000313" key="12">
    <source>
        <dbReference type="EMBL" id="MDK6029468.1"/>
    </source>
</evidence>
<dbReference type="Gene3D" id="3.40.50.300">
    <property type="entry name" value="P-loop containing nucleotide triphosphate hydrolases"/>
    <property type="match status" value="2"/>
</dbReference>
<dbReference type="EC" id="5.6.2.4" evidence="8"/>
<dbReference type="SMART" id="SM00487">
    <property type="entry name" value="DEXDc"/>
    <property type="match status" value="1"/>
</dbReference>
<dbReference type="PANTHER" id="PTHR11274:SF0">
    <property type="entry name" value="GENERAL TRANSCRIPTION AND DNA REPAIR FACTOR IIH HELICASE SUBUNIT XPB"/>
    <property type="match status" value="1"/>
</dbReference>
<evidence type="ECO:0000256" key="1">
    <source>
        <dbReference type="ARBA" id="ARBA00006637"/>
    </source>
</evidence>
<dbReference type="SUPFAM" id="SSF52540">
    <property type="entry name" value="P-loop containing nucleoside triphosphate hydrolases"/>
    <property type="match status" value="1"/>
</dbReference>
<evidence type="ECO:0000256" key="4">
    <source>
        <dbReference type="ARBA" id="ARBA00022806"/>
    </source>
</evidence>
<comment type="caution">
    <text evidence="12">The sequence shown here is derived from an EMBL/GenBank/DDBJ whole genome shotgun (WGS) entry which is preliminary data.</text>
</comment>
<dbReference type="CDD" id="cd17926">
    <property type="entry name" value="DEXHc_RE"/>
    <property type="match status" value="1"/>
</dbReference>
<evidence type="ECO:0000256" key="2">
    <source>
        <dbReference type="ARBA" id="ARBA00022741"/>
    </source>
</evidence>
<keyword evidence="5" id="KW-0067">ATP-binding</keyword>
<dbReference type="InterPro" id="IPR027417">
    <property type="entry name" value="P-loop_NTPase"/>
</dbReference>
<comment type="catalytic activity">
    <reaction evidence="7">
        <text>Couples ATP hydrolysis with the unwinding of duplex DNA by translocating in the 3'-5' direction.</text>
        <dbReference type="EC" id="5.6.2.4"/>
    </reaction>
</comment>
<dbReference type="Proteomes" id="UP001529235">
    <property type="component" value="Unassembled WGS sequence"/>
</dbReference>
<reference evidence="12 13" key="1">
    <citation type="submission" date="2023-05" db="EMBL/GenBank/DDBJ databases">
        <title>A new hyperthermophilic archaea 'Ignisphaera cupida' sp. nov. and description of the family 'Ignisphaeraceae' fam. nov.</title>
        <authorList>
            <person name="Podosokorskaya O.A."/>
            <person name="Elcheninov A.G."/>
            <person name="Klukina A."/>
            <person name="Merkel A.Y."/>
        </authorList>
    </citation>
    <scope>NUCLEOTIDE SEQUENCE [LARGE SCALE GENOMIC DNA]</scope>
    <source>
        <strain evidence="12 13">4213-co</strain>
    </source>
</reference>
<dbReference type="PROSITE" id="PS51194">
    <property type="entry name" value="HELICASE_CTER"/>
    <property type="match status" value="1"/>
</dbReference>
<evidence type="ECO:0000256" key="7">
    <source>
        <dbReference type="ARBA" id="ARBA00034617"/>
    </source>
</evidence>
<dbReference type="Pfam" id="PF04851">
    <property type="entry name" value="ResIII"/>
    <property type="match status" value="1"/>
</dbReference>
<dbReference type="AlphaFoldDB" id="A0ABD4ZBK5"/>
<organism evidence="12 13">
    <name type="scientific">Ignisphaera cupida</name>
    <dbReference type="NCBI Taxonomy" id="3050454"/>
    <lineage>
        <taxon>Archaea</taxon>
        <taxon>Thermoproteota</taxon>
        <taxon>Thermoprotei</taxon>
        <taxon>Desulfurococcales</taxon>
        <taxon>Desulfurococcaceae</taxon>
        <taxon>Ignisphaera</taxon>
    </lineage>
</organism>
<evidence type="ECO:0000313" key="13">
    <source>
        <dbReference type="Proteomes" id="UP001529235"/>
    </source>
</evidence>
<dbReference type="Pfam" id="PF16203">
    <property type="entry name" value="ERCC3_RAD25_C"/>
    <property type="match status" value="1"/>
</dbReference>
<dbReference type="GO" id="GO:0016787">
    <property type="term" value="F:hydrolase activity"/>
    <property type="evidence" value="ECO:0007669"/>
    <property type="project" value="UniProtKB-KW"/>
</dbReference>
<comment type="similarity">
    <text evidence="1">Belongs to the helicase family. RAD25/XPB subfamily.</text>
</comment>
<evidence type="ECO:0000259" key="10">
    <source>
        <dbReference type="PROSITE" id="PS51192"/>
    </source>
</evidence>
<dbReference type="RefSeq" id="WP_285274455.1">
    <property type="nucleotide sequence ID" value="NZ_JASNVW010000009.1"/>
</dbReference>
<dbReference type="SMART" id="SM00490">
    <property type="entry name" value="HELICc"/>
    <property type="match status" value="1"/>
</dbReference>
<dbReference type="GO" id="GO:0005524">
    <property type="term" value="F:ATP binding"/>
    <property type="evidence" value="ECO:0007669"/>
    <property type="project" value="UniProtKB-KW"/>
</dbReference>
<name>A0ABD4ZBK5_9CREN</name>
<keyword evidence="13" id="KW-1185">Reference proteome</keyword>
<dbReference type="InterPro" id="IPR032438">
    <property type="entry name" value="ERCC3_RAD25_C"/>
</dbReference>
<dbReference type="InterPro" id="IPR050615">
    <property type="entry name" value="ATP-dep_DNA_Helicase"/>
</dbReference>
<dbReference type="InterPro" id="IPR006935">
    <property type="entry name" value="Helicase/UvrB_N"/>
</dbReference>
<accession>A0ABD4ZBK5</accession>
<evidence type="ECO:0000256" key="6">
    <source>
        <dbReference type="ARBA" id="ARBA00023235"/>
    </source>
</evidence>
<protein>
    <recommendedName>
        <fullName evidence="8">DNA 3'-5' helicase</fullName>
        <ecNumber evidence="8">5.6.2.4</ecNumber>
    </recommendedName>
</protein>
<dbReference type="PROSITE" id="PS51192">
    <property type="entry name" value="HELICASE_ATP_BIND_1"/>
    <property type="match status" value="1"/>
</dbReference>
<proteinExistence type="inferred from homology"/>
<evidence type="ECO:0000259" key="11">
    <source>
        <dbReference type="PROSITE" id="PS51194"/>
    </source>
</evidence>
<evidence type="ECO:0000256" key="8">
    <source>
        <dbReference type="ARBA" id="ARBA00034808"/>
    </source>
</evidence>
<gene>
    <name evidence="12" type="ORF">QPL79_08840</name>
</gene>
<dbReference type="PANTHER" id="PTHR11274">
    <property type="entry name" value="RAD25/XP-B DNA REPAIR HELICASE"/>
    <property type="match status" value="1"/>
</dbReference>
<comment type="catalytic activity">
    <reaction evidence="9">
        <text>ATP + H2O = ADP + phosphate + H(+)</text>
        <dbReference type="Rhea" id="RHEA:13065"/>
        <dbReference type="ChEBI" id="CHEBI:15377"/>
        <dbReference type="ChEBI" id="CHEBI:15378"/>
        <dbReference type="ChEBI" id="CHEBI:30616"/>
        <dbReference type="ChEBI" id="CHEBI:43474"/>
        <dbReference type="ChEBI" id="CHEBI:456216"/>
        <dbReference type="EC" id="5.6.2.4"/>
    </reaction>
</comment>
<keyword evidence="3 12" id="KW-0378">Hydrolase</keyword>
<evidence type="ECO:0000256" key="9">
    <source>
        <dbReference type="ARBA" id="ARBA00048988"/>
    </source>
</evidence>
<evidence type="ECO:0000256" key="5">
    <source>
        <dbReference type="ARBA" id="ARBA00022840"/>
    </source>
</evidence>
<sequence length="559" mass="64103">MNKNVIVFYVKEWIDEEDFETFLKFAKYLGKDNRGSKFVIDVNKLSQSLRDKKLSSADVIDLMMGYEIEFVNGSLEDVKKLIASYTPTVVFERGLDGVYLRPNFYISDLIKDLREKHIVDYDREKKVFRITKPMYFFDVLETLKRRGVEVENRAGIEKELKLPIRISFKGSLRDYQKEALDAWRSNGFKGIIALPTGTGKTVIAVAAIAELSVRTLVVTYTKEQMFQWGEKIVEFTDIPKSFIGFFYGDEKRIAPVTIITYQSAYRYIDSLSHQFSFLIVDEVHHLPAEKFRFIAENTYAAMRMGLSATVVREDGKHVDLFPLMGGVVYAKTLQELADRGYIAPFKVITVRVSLTEEEKKKYKELMDRYRKLALGREFQQILADVKKGDASAMEALKIRSEIRMLIANAKQKIDAIKKIVEDELEKGSKILIFTQYIEHAKKIAESIGAQYVIGELDEGTRKRRLEQFKSGLVKVLVLTTVGDEGIDIPDANVGIIATGTGSRRQFIQRLGRILRPLPGKEARLYEVIVKNTFEEAESRKRREALKMLFEDLIAIGEAY</sequence>
<keyword evidence="2" id="KW-0547">Nucleotide-binding</keyword>
<feature type="domain" description="Helicase C-terminal" evidence="11">
    <location>
        <begin position="411"/>
        <end position="553"/>
    </location>
</feature>
<dbReference type="EMBL" id="JASNVW010000009">
    <property type="protein sequence ID" value="MDK6029468.1"/>
    <property type="molecule type" value="Genomic_DNA"/>
</dbReference>
<keyword evidence="4 12" id="KW-0347">Helicase</keyword>
<dbReference type="GO" id="GO:0043138">
    <property type="term" value="F:3'-5' DNA helicase activity"/>
    <property type="evidence" value="ECO:0007669"/>
    <property type="project" value="UniProtKB-EC"/>
</dbReference>
<dbReference type="InterPro" id="IPR014001">
    <property type="entry name" value="Helicase_ATP-bd"/>
</dbReference>
<dbReference type="InterPro" id="IPR001650">
    <property type="entry name" value="Helicase_C-like"/>
</dbReference>